<feature type="compositionally biased region" description="Low complexity" evidence="1">
    <location>
        <begin position="213"/>
        <end position="229"/>
    </location>
</feature>
<feature type="compositionally biased region" description="Low complexity" evidence="1">
    <location>
        <begin position="113"/>
        <end position="141"/>
    </location>
</feature>
<evidence type="ECO:0000313" key="2">
    <source>
        <dbReference type="EMBL" id="GMF80302.1"/>
    </source>
</evidence>
<dbReference type="EMBL" id="BSXT01010501">
    <property type="protein sequence ID" value="GMF80302.1"/>
    <property type="molecule type" value="Genomic_DNA"/>
</dbReference>
<dbReference type="Proteomes" id="UP001165121">
    <property type="component" value="Unassembled WGS sequence"/>
</dbReference>
<evidence type="ECO:0000313" key="3">
    <source>
        <dbReference type="Proteomes" id="UP001165121"/>
    </source>
</evidence>
<gene>
    <name evidence="2" type="ORF">Pfra01_002862700</name>
</gene>
<name>A0A9W6YKS4_9STRA</name>
<sequence>MALAETVDAVEAESKYPDETFGDEQVTESAPELAVDAAEQVVPAETAEVVATDEPSEVGATVESDTSAGAEEPEPVAADDVAVDEEVSEVVVRQEEVEPGAAQQEVEPEVQEAVESALQAVSEAASEPAVSPSEAASETAVAEVAAAAESLVTAVESDASAGAEETEPVAADDVAVDEEVSEVVVRQEEVEPGAAQQEVEPEVQEAVKSPLQAVSEAASEPAVSPSEAASETAVAEVAAAAESLVTAVESDASAGAEETEPVAADDVQEAVQSELQASDVNGRIGEDAGSAMACAVVTNVSHNDVEVDQDGCVAFFEEYGDVVEVLGVNVIDDEALVTPKPNDTEVEDEIAATAQEIVDAVEVKAPPPHVVSAAAVTSAVIGTLLGLIDTVELEIEGTDSWNSGDINPALEDANDDPVNLASSIKPVKVDTSDSHPLTSHVQNELLEDAEQVNRKLSGILDVAVKFLASKFDAPHEADENVVDSVRDADFIELIQLPEPSPAELSAAAVSVAVVGALLDVVDAIDTDT</sequence>
<protein>
    <submittedName>
        <fullName evidence="2">Unnamed protein product</fullName>
    </submittedName>
</protein>
<proteinExistence type="predicted"/>
<reference evidence="2" key="1">
    <citation type="submission" date="2023-04" db="EMBL/GenBank/DDBJ databases">
        <title>Phytophthora fragariaefolia NBRC 109709.</title>
        <authorList>
            <person name="Ichikawa N."/>
            <person name="Sato H."/>
            <person name="Tonouchi N."/>
        </authorList>
    </citation>
    <scope>NUCLEOTIDE SEQUENCE</scope>
    <source>
        <strain evidence="2">NBRC 109709</strain>
    </source>
</reference>
<accession>A0A9W6YKS4</accession>
<dbReference type="AlphaFoldDB" id="A0A9W6YKS4"/>
<feature type="region of interest" description="Disordered" evidence="1">
    <location>
        <begin position="154"/>
        <end position="229"/>
    </location>
</feature>
<dbReference type="OrthoDB" id="129721at2759"/>
<evidence type="ECO:0000256" key="1">
    <source>
        <dbReference type="SAM" id="MobiDB-lite"/>
    </source>
</evidence>
<organism evidence="2 3">
    <name type="scientific">Phytophthora fragariaefolia</name>
    <dbReference type="NCBI Taxonomy" id="1490495"/>
    <lineage>
        <taxon>Eukaryota</taxon>
        <taxon>Sar</taxon>
        <taxon>Stramenopiles</taxon>
        <taxon>Oomycota</taxon>
        <taxon>Peronosporomycetes</taxon>
        <taxon>Peronosporales</taxon>
        <taxon>Peronosporaceae</taxon>
        <taxon>Phytophthora</taxon>
    </lineage>
</organism>
<feature type="region of interest" description="Disordered" evidence="1">
    <location>
        <begin position="49"/>
        <end position="141"/>
    </location>
</feature>
<feature type="region of interest" description="Disordered" evidence="1">
    <location>
        <begin position="1"/>
        <end position="28"/>
    </location>
</feature>
<keyword evidence="3" id="KW-1185">Reference proteome</keyword>
<comment type="caution">
    <text evidence="2">The sequence shown here is derived from an EMBL/GenBank/DDBJ whole genome shotgun (WGS) entry which is preliminary data.</text>
</comment>